<name>A0A8S5RXW5_9CAUD</name>
<organism evidence="1">
    <name type="scientific">Siphoviridae sp. ctWdm1</name>
    <dbReference type="NCBI Taxonomy" id="2827883"/>
    <lineage>
        <taxon>Viruses</taxon>
        <taxon>Duplodnaviria</taxon>
        <taxon>Heunggongvirae</taxon>
        <taxon>Uroviricota</taxon>
        <taxon>Caudoviricetes</taxon>
    </lineage>
</organism>
<accession>A0A8S5RXW5</accession>
<evidence type="ECO:0000313" key="1">
    <source>
        <dbReference type="EMBL" id="DAF43573.1"/>
    </source>
</evidence>
<protein>
    <submittedName>
        <fullName evidence="1">Uncharacterized protein</fullName>
    </submittedName>
</protein>
<dbReference type="EMBL" id="BK032509">
    <property type="protein sequence ID" value="DAF43573.1"/>
    <property type="molecule type" value="Genomic_DNA"/>
</dbReference>
<sequence>MKNEQCDEKYYEADKGFMCWINKEPCSKTNCTLKHRFAKEFSKKVIKELKNEKHKYD</sequence>
<reference evidence="1" key="1">
    <citation type="journal article" date="2021" name="Proc. Natl. Acad. Sci. U.S.A.">
        <title>A Catalog of Tens of Thousands of Viruses from Human Metagenomes Reveals Hidden Associations with Chronic Diseases.</title>
        <authorList>
            <person name="Tisza M.J."/>
            <person name="Buck C.B."/>
        </authorList>
    </citation>
    <scope>NUCLEOTIDE SEQUENCE</scope>
    <source>
        <strain evidence="1">CtWdm1</strain>
    </source>
</reference>
<proteinExistence type="predicted"/>